<dbReference type="GO" id="GO:0016491">
    <property type="term" value="F:oxidoreductase activity"/>
    <property type="evidence" value="ECO:0007669"/>
    <property type="project" value="UniProtKB-KW"/>
</dbReference>
<evidence type="ECO:0000256" key="3">
    <source>
        <dbReference type="RuleBase" id="RU000363"/>
    </source>
</evidence>
<dbReference type="PANTHER" id="PTHR43899">
    <property type="entry name" value="RH59310P"/>
    <property type="match status" value="1"/>
</dbReference>
<dbReference type="Gene3D" id="3.40.50.720">
    <property type="entry name" value="NAD(P)-binding Rossmann-like Domain"/>
    <property type="match status" value="1"/>
</dbReference>
<comment type="caution">
    <text evidence="4">The sequence shown here is derived from an EMBL/GenBank/DDBJ whole genome shotgun (WGS) entry which is preliminary data.</text>
</comment>
<evidence type="ECO:0000256" key="2">
    <source>
        <dbReference type="ARBA" id="ARBA00023002"/>
    </source>
</evidence>
<evidence type="ECO:0000313" key="4">
    <source>
        <dbReference type="EMBL" id="KAK5628973.1"/>
    </source>
</evidence>
<dbReference type="InterPro" id="IPR051019">
    <property type="entry name" value="VLCFA-Steroid_DH"/>
</dbReference>
<reference evidence="4 5" key="1">
    <citation type="submission" date="2023-10" db="EMBL/GenBank/DDBJ databases">
        <title>Draft genome sequence of Xylaria bambusicola isolate GMP-LS, the root and basal stem rot pathogen of sugarcane in Indonesia.</title>
        <authorList>
            <person name="Selvaraj P."/>
            <person name="Muralishankar V."/>
            <person name="Muruganantham S."/>
            <person name="Sp S."/>
            <person name="Haryani S."/>
            <person name="Lau K.J.X."/>
            <person name="Naqvi N.I."/>
        </authorList>
    </citation>
    <scope>NUCLEOTIDE SEQUENCE [LARGE SCALE GENOMIC DNA]</scope>
    <source>
        <strain evidence="4">GMP-LS</strain>
    </source>
</reference>
<comment type="similarity">
    <text evidence="1 3">Belongs to the short-chain dehydrogenases/reductases (SDR) family.</text>
</comment>
<proteinExistence type="inferred from homology"/>
<dbReference type="SUPFAM" id="SSF51735">
    <property type="entry name" value="NAD(P)-binding Rossmann-fold domains"/>
    <property type="match status" value="1"/>
</dbReference>
<gene>
    <name evidence="4" type="ORF">RRF57_004688</name>
</gene>
<dbReference type="GO" id="GO:0005783">
    <property type="term" value="C:endoplasmic reticulum"/>
    <property type="evidence" value="ECO:0007669"/>
    <property type="project" value="TreeGrafter"/>
</dbReference>
<dbReference type="Proteomes" id="UP001305414">
    <property type="component" value="Unassembled WGS sequence"/>
</dbReference>
<keyword evidence="5" id="KW-1185">Reference proteome</keyword>
<organism evidence="4 5">
    <name type="scientific">Xylaria bambusicola</name>
    <dbReference type="NCBI Taxonomy" id="326684"/>
    <lineage>
        <taxon>Eukaryota</taxon>
        <taxon>Fungi</taxon>
        <taxon>Dikarya</taxon>
        <taxon>Ascomycota</taxon>
        <taxon>Pezizomycotina</taxon>
        <taxon>Sordariomycetes</taxon>
        <taxon>Xylariomycetidae</taxon>
        <taxon>Xylariales</taxon>
        <taxon>Xylariaceae</taxon>
        <taxon>Xylaria</taxon>
    </lineage>
</organism>
<protein>
    <recommendedName>
        <fullName evidence="6">NAD(P)-binding protein</fullName>
    </recommendedName>
</protein>
<accession>A0AAN7Z717</accession>
<dbReference type="AlphaFoldDB" id="A0AAN7Z717"/>
<dbReference type="PRINTS" id="PR00080">
    <property type="entry name" value="SDRFAMILY"/>
</dbReference>
<evidence type="ECO:0000313" key="5">
    <source>
        <dbReference type="Proteomes" id="UP001305414"/>
    </source>
</evidence>
<dbReference type="PRINTS" id="PR00081">
    <property type="entry name" value="GDHRDH"/>
</dbReference>
<dbReference type="InterPro" id="IPR036291">
    <property type="entry name" value="NAD(P)-bd_dom_sf"/>
</dbReference>
<sequence length="336" mass="36464">MGAMNSFDTITSTIGTSLLLYTSYKLLDTVRLYLRPSDLHRYRYTDGTGQSPWALVTGSSSGIGKNLAFELAGQGFNVVLHGRSPSKLETVRDELRLAYPDTEIRIIVADASQCHRPDAVDFARIRDEIASLHLTVLINCAGAGPSPAFSGLETYGRDTIVDSLHLNAVFPTLLTATLLPVLRGQYRDGEHTSGALMRPRPALIINIGSVTDDGFPLISFYSAGKSAVHALHKAIAREAAVDGWDADVEIISHRVGAVTGVSHTQAAPSLLRPDARTIAKAILARTGCGRKSVVPYWPHAVFQVVLAILPIWLVDTIINGAMREERRVQDETAKKE</sequence>
<dbReference type="EMBL" id="JAWHQM010000010">
    <property type="protein sequence ID" value="KAK5628973.1"/>
    <property type="molecule type" value="Genomic_DNA"/>
</dbReference>
<dbReference type="InterPro" id="IPR002347">
    <property type="entry name" value="SDR_fam"/>
</dbReference>
<evidence type="ECO:0000256" key="1">
    <source>
        <dbReference type="ARBA" id="ARBA00006484"/>
    </source>
</evidence>
<keyword evidence="2" id="KW-0560">Oxidoreductase</keyword>
<name>A0AAN7Z717_9PEZI</name>
<dbReference type="Pfam" id="PF00106">
    <property type="entry name" value="adh_short"/>
    <property type="match status" value="1"/>
</dbReference>
<dbReference type="PANTHER" id="PTHR43899:SF13">
    <property type="entry name" value="RH59310P"/>
    <property type="match status" value="1"/>
</dbReference>
<evidence type="ECO:0008006" key="6">
    <source>
        <dbReference type="Google" id="ProtNLM"/>
    </source>
</evidence>